<proteinExistence type="predicted"/>
<evidence type="ECO:0000313" key="3">
    <source>
        <dbReference type="Proteomes" id="UP000214689"/>
    </source>
</evidence>
<feature type="transmembrane region" description="Helical" evidence="1">
    <location>
        <begin position="129"/>
        <end position="148"/>
    </location>
</feature>
<protein>
    <submittedName>
        <fullName evidence="2">Uncharacterized protein</fullName>
    </submittedName>
</protein>
<dbReference type="EMBL" id="CP016199">
    <property type="protein sequence ID" value="ASS37766.1"/>
    <property type="molecule type" value="Genomic_DNA"/>
</dbReference>
<keyword evidence="1" id="KW-1133">Transmembrane helix</keyword>
<sequence length="161" mass="18219">MRNIETKFYSQSLYEKPIKRIFTVYIGFAVLRIILYSTLGISVSNSISFGDTFFFYQDYAAIFKLFFLGFVFLLLLIVSVVMLASCLNIVSDLDDNQDVKKRLYFYLIPMLLDIFGGLALASIVVINKAASIIGIILSLIEIGLLIWLKVSAKKDTQNTTK</sequence>
<accession>A0A223AS42</accession>
<evidence type="ECO:0000256" key="1">
    <source>
        <dbReference type="SAM" id="Phobius"/>
    </source>
</evidence>
<dbReference type="Proteomes" id="UP000214689">
    <property type="component" value="Chromosome"/>
</dbReference>
<organism evidence="2 3">
    <name type="scientific">Mogibacterium pumilum</name>
    <dbReference type="NCBI Taxonomy" id="86332"/>
    <lineage>
        <taxon>Bacteria</taxon>
        <taxon>Bacillati</taxon>
        <taxon>Bacillota</taxon>
        <taxon>Clostridia</taxon>
        <taxon>Peptostreptococcales</taxon>
        <taxon>Anaerovoracaceae</taxon>
        <taxon>Mogibacterium</taxon>
    </lineage>
</organism>
<keyword evidence="1" id="KW-0472">Membrane</keyword>
<keyword evidence="1" id="KW-0812">Transmembrane</keyword>
<dbReference type="RefSeq" id="WP_094233995.1">
    <property type="nucleotide sequence ID" value="NZ_CP016199.1"/>
</dbReference>
<dbReference type="AlphaFoldDB" id="A0A223AS42"/>
<feature type="transmembrane region" description="Helical" evidence="1">
    <location>
        <begin position="61"/>
        <end position="91"/>
    </location>
</feature>
<feature type="transmembrane region" description="Helical" evidence="1">
    <location>
        <begin position="103"/>
        <end position="123"/>
    </location>
</feature>
<name>A0A223AS42_9FIRM</name>
<feature type="transmembrane region" description="Helical" evidence="1">
    <location>
        <begin position="21"/>
        <end position="41"/>
    </location>
</feature>
<reference evidence="3" key="1">
    <citation type="submission" date="2016-05" db="EMBL/GenBank/DDBJ databases">
        <authorList>
            <person name="Holder M.E."/>
            <person name="Ajami N.J."/>
            <person name="Petrosino J.F."/>
        </authorList>
    </citation>
    <scope>NUCLEOTIDE SEQUENCE [LARGE SCALE GENOMIC DNA]</scope>
    <source>
        <strain evidence="3">ATCC 700696</strain>
    </source>
</reference>
<evidence type="ECO:0000313" key="2">
    <source>
        <dbReference type="EMBL" id="ASS37766.1"/>
    </source>
</evidence>
<dbReference type="OrthoDB" id="9899330at2"/>
<keyword evidence="3" id="KW-1185">Reference proteome</keyword>
<gene>
    <name evidence="2" type="ORF">AXF17_04415</name>
</gene>